<evidence type="ECO:0000313" key="1">
    <source>
        <dbReference type="EMBL" id="SFE56144.1"/>
    </source>
</evidence>
<dbReference type="AlphaFoldDB" id="A0A1I2BIX5"/>
<dbReference type="STRING" id="1003.SAMN04488541_100336"/>
<dbReference type="Proteomes" id="UP000199513">
    <property type="component" value="Unassembled WGS sequence"/>
</dbReference>
<accession>A0A1I2BIX5</accession>
<gene>
    <name evidence="1" type="ORF">SAMN04488541_100336</name>
</gene>
<evidence type="ECO:0000313" key="2">
    <source>
        <dbReference type="Proteomes" id="UP000199513"/>
    </source>
</evidence>
<proteinExistence type="predicted"/>
<protein>
    <submittedName>
        <fullName evidence="1">Uncharacterized protein</fullName>
    </submittedName>
</protein>
<dbReference type="RefSeq" id="WP_091539282.1">
    <property type="nucleotide sequence ID" value="NZ_FONY01000003.1"/>
</dbReference>
<sequence>MENKLSNDFQLIERFSHAEVYIWQEKKALLIVANANYIPIEEFKELFTQTGEIIQKYHITKVIFDKRKLTVFHQPSMEWYFVIWKEEMFLKYGVKTHRKILPDDSVFVQSVKLGRMKIEREYPNGKYKELDIQYADSIEEAVEK</sequence>
<organism evidence="1 2">
    <name type="scientific">Thermoflexibacter ruber</name>
    <dbReference type="NCBI Taxonomy" id="1003"/>
    <lineage>
        <taxon>Bacteria</taxon>
        <taxon>Pseudomonadati</taxon>
        <taxon>Bacteroidota</taxon>
        <taxon>Cytophagia</taxon>
        <taxon>Cytophagales</taxon>
        <taxon>Thermoflexibacteraceae</taxon>
        <taxon>Thermoflexibacter</taxon>
    </lineage>
</organism>
<dbReference type="EMBL" id="FONY01000003">
    <property type="protein sequence ID" value="SFE56144.1"/>
    <property type="molecule type" value="Genomic_DNA"/>
</dbReference>
<keyword evidence="2" id="KW-1185">Reference proteome</keyword>
<reference evidence="2" key="1">
    <citation type="submission" date="2016-10" db="EMBL/GenBank/DDBJ databases">
        <authorList>
            <person name="Varghese N."/>
            <person name="Submissions S."/>
        </authorList>
    </citation>
    <scope>NUCLEOTIDE SEQUENCE [LARGE SCALE GENOMIC DNA]</scope>
    <source>
        <strain>GEY</strain>
        <strain evidence="2">DSM 9560</strain>
    </source>
</reference>
<dbReference type="OrthoDB" id="979413at2"/>
<name>A0A1I2BIX5_9BACT</name>